<protein>
    <recommendedName>
        <fullName evidence="2">Temptin Cys/Cys disulfide domain-containing protein</fullName>
    </recommendedName>
</protein>
<dbReference type="PANTHER" id="PTHR34737">
    <property type="entry name" value="EF-HAND DOMAIN-CONTAINING PROTEIN"/>
    <property type="match status" value="1"/>
</dbReference>
<dbReference type="EMBL" id="CACVKT020003693">
    <property type="protein sequence ID" value="CAC5385328.1"/>
    <property type="molecule type" value="Genomic_DNA"/>
</dbReference>
<proteinExistence type="predicted"/>
<feature type="domain" description="Temptin Cys/Cys disulfide" evidence="2">
    <location>
        <begin position="16"/>
        <end position="126"/>
    </location>
</feature>
<dbReference type="Pfam" id="PF24784">
    <property type="entry name" value="Temptin_C"/>
    <property type="match status" value="1"/>
</dbReference>
<dbReference type="AlphaFoldDB" id="A0A6J8BMV9"/>
<feature type="signal peptide" evidence="1">
    <location>
        <begin position="1"/>
        <end position="16"/>
    </location>
</feature>
<keyword evidence="4" id="KW-1185">Reference proteome</keyword>
<dbReference type="InterPro" id="IPR055313">
    <property type="entry name" value="Temptin-like"/>
</dbReference>
<evidence type="ECO:0000259" key="2">
    <source>
        <dbReference type="Pfam" id="PF24784"/>
    </source>
</evidence>
<dbReference type="PANTHER" id="PTHR34737:SF2">
    <property type="entry name" value="EF-HAND DOMAIN-CONTAINING PROTEIN"/>
    <property type="match status" value="1"/>
</dbReference>
<keyword evidence="1" id="KW-0732">Signal</keyword>
<organism evidence="3 4">
    <name type="scientific">Mytilus coruscus</name>
    <name type="common">Sea mussel</name>
    <dbReference type="NCBI Taxonomy" id="42192"/>
    <lineage>
        <taxon>Eukaryota</taxon>
        <taxon>Metazoa</taxon>
        <taxon>Spiralia</taxon>
        <taxon>Lophotrochozoa</taxon>
        <taxon>Mollusca</taxon>
        <taxon>Bivalvia</taxon>
        <taxon>Autobranchia</taxon>
        <taxon>Pteriomorphia</taxon>
        <taxon>Mytilida</taxon>
        <taxon>Mytiloidea</taxon>
        <taxon>Mytilidae</taxon>
        <taxon>Mytilinae</taxon>
        <taxon>Mytilus</taxon>
    </lineage>
</organism>
<dbReference type="InterPro" id="IPR057626">
    <property type="entry name" value="S-S_Temptin"/>
</dbReference>
<evidence type="ECO:0000313" key="4">
    <source>
        <dbReference type="Proteomes" id="UP000507470"/>
    </source>
</evidence>
<reference evidence="3 4" key="1">
    <citation type="submission" date="2020-06" db="EMBL/GenBank/DDBJ databases">
        <authorList>
            <person name="Li R."/>
            <person name="Bekaert M."/>
        </authorList>
    </citation>
    <scope>NUCLEOTIDE SEQUENCE [LARGE SCALE GENOMIC DNA]</scope>
    <source>
        <strain evidence="4">wild</strain>
    </source>
</reference>
<evidence type="ECO:0000313" key="3">
    <source>
        <dbReference type="EMBL" id="CAC5385328.1"/>
    </source>
</evidence>
<dbReference type="Proteomes" id="UP000507470">
    <property type="component" value="Unassembled WGS sequence"/>
</dbReference>
<sequence>MYQTFLFLILFEIAYTFPKYLLEIPNGFQVPDPCPSAHRSFTAVGHWQRAPHMDTFSLHRGIFNAFKFERNPFGSDFETLKGNWSLLCNKDSDGDMKSNGEELGDPYCVWTKGMKPEGPATSHPGIKEVFKDNKAIYISRTIKSIVNCEDQGSLSLA</sequence>
<name>A0A6J8BMV9_MYTCO</name>
<accession>A0A6J8BMV9</accession>
<evidence type="ECO:0000256" key="1">
    <source>
        <dbReference type="SAM" id="SignalP"/>
    </source>
</evidence>
<gene>
    <name evidence="3" type="ORF">MCOR_20882</name>
</gene>
<feature type="chain" id="PRO_5027007365" description="Temptin Cys/Cys disulfide domain-containing protein" evidence="1">
    <location>
        <begin position="17"/>
        <end position="157"/>
    </location>
</feature>
<dbReference type="OrthoDB" id="129121at2759"/>